<evidence type="ECO:0000313" key="2">
    <source>
        <dbReference type="Proteomes" id="UP000230481"/>
    </source>
</evidence>
<gene>
    <name evidence="1" type="ORF">COT82_01620</name>
</gene>
<organism evidence="1 2">
    <name type="scientific">Candidatus Campbellbacteria bacterium CG10_big_fil_rev_8_21_14_0_10_35_52</name>
    <dbReference type="NCBI Taxonomy" id="1974527"/>
    <lineage>
        <taxon>Bacteria</taxon>
        <taxon>Candidatus Campbelliibacteriota</taxon>
    </lineage>
</organism>
<evidence type="ECO:0000313" key="1">
    <source>
        <dbReference type="EMBL" id="PIT96728.1"/>
    </source>
</evidence>
<dbReference type="Proteomes" id="UP000230481">
    <property type="component" value="Unassembled WGS sequence"/>
</dbReference>
<reference evidence="2" key="1">
    <citation type="submission" date="2017-09" db="EMBL/GenBank/DDBJ databases">
        <title>Depth-based differentiation of microbial function through sediment-hosted aquifers and enrichment of novel symbionts in the deep terrestrial subsurface.</title>
        <authorList>
            <person name="Probst A.J."/>
            <person name="Ladd B."/>
            <person name="Jarett J.K."/>
            <person name="Geller-Mcgrath D.E."/>
            <person name="Sieber C.M.K."/>
            <person name="Emerson J.B."/>
            <person name="Anantharaman K."/>
            <person name="Thomas B.C."/>
            <person name="Malmstrom R."/>
            <person name="Stieglmeier M."/>
            <person name="Klingl A."/>
            <person name="Woyke T."/>
            <person name="Ryan C.M."/>
            <person name="Banfield J.F."/>
        </authorList>
    </citation>
    <scope>NUCLEOTIDE SEQUENCE [LARGE SCALE GENOMIC DNA]</scope>
</reference>
<protein>
    <submittedName>
        <fullName evidence="1">Uncharacterized protein</fullName>
    </submittedName>
</protein>
<comment type="caution">
    <text evidence="1">The sequence shown here is derived from an EMBL/GenBank/DDBJ whole genome shotgun (WGS) entry which is preliminary data.</text>
</comment>
<dbReference type="EMBL" id="PFAA01000031">
    <property type="protein sequence ID" value="PIT96728.1"/>
    <property type="molecule type" value="Genomic_DNA"/>
</dbReference>
<name>A0A2M6WVB3_9BACT</name>
<dbReference type="AlphaFoldDB" id="A0A2M6WVB3"/>
<accession>A0A2M6WVB3</accession>
<sequence length="92" mass="10288">MEGKIVAIENDGVVVIKITKTVEAKNAPIEIKQNAKEGLRCVLTGIPIAVIGNDFLEEEVMSSKKLYGDNVEISVFIYENTEISFYENRYFG</sequence>
<proteinExistence type="predicted"/>